<evidence type="ECO:0000313" key="3">
    <source>
        <dbReference type="Proteomes" id="UP000479710"/>
    </source>
</evidence>
<comment type="caution">
    <text evidence="2">The sequence shown here is derived from an EMBL/GenBank/DDBJ whole genome shotgun (WGS) entry which is preliminary data.</text>
</comment>
<keyword evidence="3" id="KW-1185">Reference proteome</keyword>
<proteinExistence type="predicted"/>
<gene>
    <name evidence="2" type="ORF">E2562_031418</name>
</gene>
<organism evidence="2 3">
    <name type="scientific">Oryza meyeriana var. granulata</name>
    <dbReference type="NCBI Taxonomy" id="110450"/>
    <lineage>
        <taxon>Eukaryota</taxon>
        <taxon>Viridiplantae</taxon>
        <taxon>Streptophyta</taxon>
        <taxon>Embryophyta</taxon>
        <taxon>Tracheophyta</taxon>
        <taxon>Spermatophyta</taxon>
        <taxon>Magnoliopsida</taxon>
        <taxon>Liliopsida</taxon>
        <taxon>Poales</taxon>
        <taxon>Poaceae</taxon>
        <taxon>BOP clade</taxon>
        <taxon>Oryzoideae</taxon>
        <taxon>Oryzeae</taxon>
        <taxon>Oryzinae</taxon>
        <taxon>Oryza</taxon>
        <taxon>Oryza meyeriana</taxon>
    </lineage>
</organism>
<dbReference type="Proteomes" id="UP000479710">
    <property type="component" value="Unassembled WGS sequence"/>
</dbReference>
<evidence type="ECO:0000256" key="1">
    <source>
        <dbReference type="SAM" id="MobiDB-lite"/>
    </source>
</evidence>
<feature type="region of interest" description="Disordered" evidence="1">
    <location>
        <begin position="1"/>
        <end position="25"/>
    </location>
</feature>
<dbReference type="AlphaFoldDB" id="A0A6G1C2U7"/>
<dbReference type="EMBL" id="SPHZ02000011">
    <property type="protein sequence ID" value="KAF0893883.1"/>
    <property type="molecule type" value="Genomic_DNA"/>
</dbReference>
<reference evidence="2 3" key="1">
    <citation type="submission" date="2019-11" db="EMBL/GenBank/DDBJ databases">
        <title>Whole genome sequence of Oryza granulata.</title>
        <authorList>
            <person name="Li W."/>
        </authorList>
    </citation>
    <scope>NUCLEOTIDE SEQUENCE [LARGE SCALE GENOMIC DNA]</scope>
    <source>
        <strain evidence="3">cv. Menghai</strain>
        <tissue evidence="2">Leaf</tissue>
    </source>
</reference>
<accession>A0A6G1C2U7</accession>
<name>A0A6G1C2U7_9ORYZ</name>
<feature type="compositionally biased region" description="Basic and acidic residues" evidence="1">
    <location>
        <begin position="15"/>
        <end position="25"/>
    </location>
</feature>
<protein>
    <submittedName>
        <fullName evidence="2">Uncharacterized protein</fullName>
    </submittedName>
</protein>
<sequence length="65" mass="7249">MSAAWARTCMAPRPRARDARRDDNRRPGQAWLLLPCTRKGKGGSILAPARACTLTRSAQVHDLEY</sequence>
<evidence type="ECO:0000313" key="2">
    <source>
        <dbReference type="EMBL" id="KAF0893883.1"/>
    </source>
</evidence>